<keyword evidence="2" id="KW-1185">Reference proteome</keyword>
<proteinExistence type="predicted"/>
<protein>
    <submittedName>
        <fullName evidence="1">Uncharacterized protein</fullName>
    </submittedName>
</protein>
<dbReference type="EMBL" id="FYAH01000001">
    <property type="protein sequence ID" value="SMY15395.1"/>
    <property type="molecule type" value="Genomic_DNA"/>
</dbReference>
<evidence type="ECO:0000313" key="2">
    <source>
        <dbReference type="Proteomes" id="UP000196485"/>
    </source>
</evidence>
<accession>A0A1Y6KW52</accession>
<reference evidence="2" key="1">
    <citation type="submission" date="2017-06" db="EMBL/GenBank/DDBJ databases">
        <authorList>
            <person name="Rodrigo-Torres L."/>
            <person name="Arahal R. D."/>
            <person name="Lucena T."/>
        </authorList>
    </citation>
    <scope>NUCLEOTIDE SEQUENCE [LARGE SCALE GENOMIC DNA]</scope>
    <source>
        <strain evidence="2">type strain: CECT 9192</strain>
    </source>
</reference>
<name>A0A1Y6KW52_9GAMM</name>
<evidence type="ECO:0000313" key="1">
    <source>
        <dbReference type="EMBL" id="SMY15395.1"/>
    </source>
</evidence>
<organism evidence="1 2">
    <name type="scientific">Photobacterium aquimaris</name>
    <dbReference type="NCBI Taxonomy" id="512643"/>
    <lineage>
        <taxon>Bacteria</taxon>
        <taxon>Pseudomonadati</taxon>
        <taxon>Pseudomonadota</taxon>
        <taxon>Gammaproteobacteria</taxon>
        <taxon>Vibrionales</taxon>
        <taxon>Vibrionaceae</taxon>
        <taxon>Photobacterium</taxon>
    </lineage>
</organism>
<dbReference type="Proteomes" id="UP000196485">
    <property type="component" value="Unassembled WGS sequence"/>
</dbReference>
<gene>
    <name evidence="1" type="ORF">PAQU9191_00618</name>
</gene>
<sequence>MGLDCYDKITLYYLLLACTTTISNTRINTVQYNLADNFEVMYVTKAAILYNKLEKSRL</sequence>
<dbReference type="AlphaFoldDB" id="A0A1Y6KW52"/>